<dbReference type="SUPFAM" id="SSF52047">
    <property type="entry name" value="RNI-like"/>
    <property type="match status" value="1"/>
</dbReference>
<dbReference type="Pfam" id="PF23622">
    <property type="entry name" value="LRR_At1g61320_AtMIF1"/>
    <property type="match status" value="1"/>
</dbReference>
<evidence type="ECO:0000313" key="2">
    <source>
        <dbReference type="EMBL" id="GJM94054.1"/>
    </source>
</evidence>
<dbReference type="InterPro" id="IPR055357">
    <property type="entry name" value="LRR_At1g61320_AtMIF1"/>
</dbReference>
<organism evidence="2 3">
    <name type="scientific">Eleusine coracana subsp. coracana</name>
    <dbReference type="NCBI Taxonomy" id="191504"/>
    <lineage>
        <taxon>Eukaryota</taxon>
        <taxon>Viridiplantae</taxon>
        <taxon>Streptophyta</taxon>
        <taxon>Embryophyta</taxon>
        <taxon>Tracheophyta</taxon>
        <taxon>Spermatophyta</taxon>
        <taxon>Magnoliopsida</taxon>
        <taxon>Liliopsida</taxon>
        <taxon>Poales</taxon>
        <taxon>Poaceae</taxon>
        <taxon>PACMAD clade</taxon>
        <taxon>Chloridoideae</taxon>
        <taxon>Cynodonteae</taxon>
        <taxon>Eleusininae</taxon>
        <taxon>Eleusine</taxon>
    </lineage>
</organism>
<dbReference type="PANTHER" id="PTHR34145">
    <property type="entry name" value="OS02G0105600 PROTEIN"/>
    <property type="match status" value="1"/>
</dbReference>
<proteinExistence type="predicted"/>
<feature type="domain" description="At1g61320/AtMIF1 LRR" evidence="1">
    <location>
        <begin position="58"/>
        <end position="209"/>
    </location>
</feature>
<reference evidence="2" key="1">
    <citation type="journal article" date="2018" name="DNA Res.">
        <title>Multiple hybrid de novo genome assembly of finger millet, an orphan allotetraploid crop.</title>
        <authorList>
            <person name="Hatakeyama M."/>
            <person name="Aluri S."/>
            <person name="Balachadran M.T."/>
            <person name="Sivarajan S.R."/>
            <person name="Patrignani A."/>
            <person name="Gruter S."/>
            <person name="Poveda L."/>
            <person name="Shimizu-Inatsugi R."/>
            <person name="Baeten J."/>
            <person name="Francoijs K.J."/>
            <person name="Nataraja K.N."/>
            <person name="Reddy Y.A.N."/>
            <person name="Phadnis S."/>
            <person name="Ravikumar R.L."/>
            <person name="Schlapbach R."/>
            <person name="Sreeman S.M."/>
            <person name="Shimizu K.K."/>
        </authorList>
    </citation>
    <scope>NUCLEOTIDE SEQUENCE</scope>
</reference>
<dbReference type="AlphaFoldDB" id="A0AAV5C790"/>
<evidence type="ECO:0000259" key="1">
    <source>
        <dbReference type="Pfam" id="PF23622"/>
    </source>
</evidence>
<gene>
    <name evidence="2" type="primary">ga10666</name>
    <name evidence="2" type="ORF">PR202_ga10666</name>
</gene>
<evidence type="ECO:0000313" key="3">
    <source>
        <dbReference type="Proteomes" id="UP001054889"/>
    </source>
</evidence>
<name>A0AAV5C790_ELECO</name>
<reference evidence="2" key="2">
    <citation type="submission" date="2021-12" db="EMBL/GenBank/DDBJ databases">
        <title>Resequencing data analysis of finger millet.</title>
        <authorList>
            <person name="Hatakeyama M."/>
            <person name="Aluri S."/>
            <person name="Balachadran M.T."/>
            <person name="Sivarajan S.R."/>
            <person name="Poveda L."/>
            <person name="Shimizu-Inatsugi R."/>
            <person name="Schlapbach R."/>
            <person name="Sreeman S.M."/>
            <person name="Shimizu K.K."/>
        </authorList>
    </citation>
    <scope>NUCLEOTIDE SEQUENCE</scope>
</reference>
<sequence length="323" mass="36738">MSRLSLKEAAKTSIVARNWRKLWTSYPNLCFDGTRDQSTNDDSVKIEAEKFIETVNSIFQQHYGIGLNKFSIRFSLQKKSSHHLDRWIFFAAASKARSMNINLWPEKKSLGPAIKAYNFPLEALDAQDGAFIQSLVLKDVSIKPQLGIHGFAELRRLCLHCAQIIGDLADLLLNCIALEDLELITCSGVVDLKIPHRLDKLRHLLISSTRAQVHKLVTGPACMFTFLRHLTCEIRVFTDCPNSHDGILQLARYLEFAPQLEVLELHIILGGFLNRCFITRFETHGMVRRHGQQAPVCARLDHLKRVYMSGFLGAFTMCFQVEL</sequence>
<protein>
    <recommendedName>
        <fullName evidence="1">At1g61320/AtMIF1 LRR domain-containing protein</fullName>
    </recommendedName>
</protein>
<dbReference type="EMBL" id="BQKI01000004">
    <property type="protein sequence ID" value="GJM94054.1"/>
    <property type="molecule type" value="Genomic_DNA"/>
</dbReference>
<dbReference type="PANTHER" id="PTHR34145:SF46">
    <property type="entry name" value="OS06G0716467 PROTEIN"/>
    <property type="match status" value="1"/>
</dbReference>
<dbReference type="InterPro" id="IPR053772">
    <property type="entry name" value="At1g61320/At1g61330-like"/>
</dbReference>
<keyword evidence="3" id="KW-1185">Reference proteome</keyword>
<dbReference type="Proteomes" id="UP001054889">
    <property type="component" value="Unassembled WGS sequence"/>
</dbReference>
<accession>A0AAV5C790</accession>
<comment type="caution">
    <text evidence="2">The sequence shown here is derived from an EMBL/GenBank/DDBJ whole genome shotgun (WGS) entry which is preliminary data.</text>
</comment>